<dbReference type="InterPro" id="IPR036388">
    <property type="entry name" value="WH-like_DNA-bd_sf"/>
</dbReference>
<evidence type="ECO:0000313" key="5">
    <source>
        <dbReference type="EMBL" id="WEK14956.1"/>
    </source>
</evidence>
<dbReference type="PANTHER" id="PTHR44688:SF16">
    <property type="entry name" value="DNA-BINDING TRANSCRIPTIONAL ACTIVATOR DEVR_DOSR"/>
    <property type="match status" value="1"/>
</dbReference>
<name>A0AAJ5W542_9MICO</name>
<evidence type="ECO:0000256" key="2">
    <source>
        <dbReference type="ARBA" id="ARBA00023125"/>
    </source>
</evidence>
<evidence type="ECO:0000256" key="3">
    <source>
        <dbReference type="ARBA" id="ARBA00023163"/>
    </source>
</evidence>
<dbReference type="Proteomes" id="UP001213972">
    <property type="component" value="Chromosome"/>
</dbReference>
<dbReference type="GO" id="GO:0003677">
    <property type="term" value="F:DNA binding"/>
    <property type="evidence" value="ECO:0007669"/>
    <property type="project" value="UniProtKB-KW"/>
</dbReference>
<dbReference type="Pfam" id="PF00196">
    <property type="entry name" value="GerE"/>
    <property type="match status" value="1"/>
</dbReference>
<sequence length="379" mass="39189">MTPEREGTPLPPHVILGRASLLAGRTVTALVEFEAAARAARTPAESRLAAHHEALVHAVRGSLDAADGILAHTYDDDPARDSSSGGGAEPTDAVARAARAILAVERLTPEATAAVRDLDAGSPELLPFALLADTRLSLAEGLPHRTLDTLDLLLPQLPARGPLVGDIATASRIDALALLGDLRAAGRIDAAGGDLTRLARARLVLRHGRPAAAATIAGAILAARGTPPGQRAEASLLIAWATFLRTGRVDAALATSAARWMLATGARRPLAMLPASARAELAAAVPTDVGDAFVRAAHGVVSAPEAPRIPPLTRSERRVLAAVRGPVTLDGAAHLLGVSRNTVKTHLTSVYRKLGVTRRAEALVAGERLGVFDGIESMP</sequence>
<dbReference type="Gene3D" id="1.10.10.10">
    <property type="entry name" value="Winged helix-like DNA-binding domain superfamily/Winged helix DNA-binding domain"/>
    <property type="match status" value="1"/>
</dbReference>
<dbReference type="SMART" id="SM00421">
    <property type="entry name" value="HTH_LUXR"/>
    <property type="match status" value="1"/>
</dbReference>
<dbReference type="InterPro" id="IPR000792">
    <property type="entry name" value="Tscrpt_reg_LuxR_C"/>
</dbReference>
<evidence type="ECO:0000259" key="4">
    <source>
        <dbReference type="PROSITE" id="PS50043"/>
    </source>
</evidence>
<proteinExistence type="predicted"/>
<dbReference type="GO" id="GO:0006355">
    <property type="term" value="P:regulation of DNA-templated transcription"/>
    <property type="evidence" value="ECO:0007669"/>
    <property type="project" value="InterPro"/>
</dbReference>
<dbReference type="AlphaFoldDB" id="A0AAJ5W542"/>
<organism evidence="5 6">
    <name type="scientific">Candidatus Microbacterium phytovorans</name>
    <dbReference type="NCBI Taxonomy" id="3121374"/>
    <lineage>
        <taxon>Bacteria</taxon>
        <taxon>Bacillati</taxon>
        <taxon>Actinomycetota</taxon>
        <taxon>Actinomycetes</taxon>
        <taxon>Micrococcales</taxon>
        <taxon>Microbacteriaceae</taxon>
        <taxon>Microbacterium</taxon>
    </lineage>
</organism>
<dbReference type="PROSITE" id="PS50043">
    <property type="entry name" value="HTH_LUXR_2"/>
    <property type="match status" value="1"/>
</dbReference>
<keyword evidence="3" id="KW-0804">Transcription</keyword>
<feature type="domain" description="HTH luxR-type" evidence="4">
    <location>
        <begin position="305"/>
        <end position="370"/>
    </location>
</feature>
<reference evidence="5" key="1">
    <citation type="submission" date="2023-03" db="EMBL/GenBank/DDBJ databases">
        <title>Andean soil-derived lignocellulolytic bacterial consortium as a source of novel taxa and putative plastic-active enzymes.</title>
        <authorList>
            <person name="Diaz-Garcia L."/>
            <person name="Chuvochina M."/>
            <person name="Feuerriegel G."/>
            <person name="Bunk B."/>
            <person name="Sproer C."/>
            <person name="Streit W.R."/>
            <person name="Rodriguez L.M."/>
            <person name="Overmann J."/>
            <person name="Jimenez D.J."/>
        </authorList>
    </citation>
    <scope>NUCLEOTIDE SEQUENCE</scope>
    <source>
        <strain evidence="5">MAG 4610</strain>
    </source>
</reference>
<dbReference type="SUPFAM" id="SSF46894">
    <property type="entry name" value="C-terminal effector domain of the bipartite response regulators"/>
    <property type="match status" value="1"/>
</dbReference>
<dbReference type="PANTHER" id="PTHR44688">
    <property type="entry name" value="DNA-BINDING TRANSCRIPTIONAL ACTIVATOR DEVR_DOSR"/>
    <property type="match status" value="1"/>
</dbReference>
<accession>A0AAJ5W542</accession>
<keyword evidence="1" id="KW-0805">Transcription regulation</keyword>
<dbReference type="InterPro" id="IPR016032">
    <property type="entry name" value="Sig_transdc_resp-reg_C-effctor"/>
</dbReference>
<evidence type="ECO:0000256" key="1">
    <source>
        <dbReference type="ARBA" id="ARBA00023015"/>
    </source>
</evidence>
<protein>
    <submittedName>
        <fullName evidence="5">Helix-turn-helix transcriptional regulator</fullName>
    </submittedName>
</protein>
<dbReference type="CDD" id="cd06170">
    <property type="entry name" value="LuxR_C_like"/>
    <property type="match status" value="1"/>
</dbReference>
<dbReference type="EMBL" id="CP119321">
    <property type="protein sequence ID" value="WEK14956.1"/>
    <property type="molecule type" value="Genomic_DNA"/>
</dbReference>
<keyword evidence="2" id="KW-0238">DNA-binding</keyword>
<evidence type="ECO:0000313" key="6">
    <source>
        <dbReference type="Proteomes" id="UP001213972"/>
    </source>
</evidence>
<gene>
    <name evidence="5" type="ORF">P0Y48_07145</name>
</gene>